<dbReference type="AlphaFoldDB" id="A0A537K678"/>
<evidence type="ECO:0000313" key="3">
    <source>
        <dbReference type="EMBL" id="TMI91250.1"/>
    </source>
</evidence>
<organism evidence="3 4">
    <name type="scientific">Candidatus Segetimicrobium genomatis</name>
    <dbReference type="NCBI Taxonomy" id="2569760"/>
    <lineage>
        <taxon>Bacteria</taxon>
        <taxon>Bacillati</taxon>
        <taxon>Candidatus Sysuimicrobiota</taxon>
        <taxon>Candidatus Sysuimicrobiia</taxon>
        <taxon>Candidatus Sysuimicrobiales</taxon>
        <taxon>Candidatus Segetimicrobiaceae</taxon>
        <taxon>Candidatus Segetimicrobium</taxon>
    </lineage>
</organism>
<name>A0A537K678_9BACT</name>
<keyword evidence="2" id="KW-0812">Transmembrane</keyword>
<sequence length="145" mass="15135">MSRERARGSAHATITETITFGALPGIIALTVLVGLLFGFAQARGGQERAGAAAWAQAELDYLRAQGYEGLATGTRTLTPASGHTARGDTTEPTIPAGFDHAVITVRSLPGVDEKQAIVTLYQAPSVIYATVSIYLGRPVPPGRGM</sequence>
<evidence type="ECO:0000256" key="2">
    <source>
        <dbReference type="SAM" id="Phobius"/>
    </source>
</evidence>
<evidence type="ECO:0000256" key="1">
    <source>
        <dbReference type="SAM" id="MobiDB-lite"/>
    </source>
</evidence>
<reference evidence="3 4" key="1">
    <citation type="journal article" date="2019" name="Nat. Microbiol.">
        <title>Mediterranean grassland soil C-N compound turnover is dependent on rainfall and depth, and is mediated by genomically divergent microorganisms.</title>
        <authorList>
            <person name="Diamond S."/>
            <person name="Andeer P.F."/>
            <person name="Li Z."/>
            <person name="Crits-Christoph A."/>
            <person name="Burstein D."/>
            <person name="Anantharaman K."/>
            <person name="Lane K.R."/>
            <person name="Thomas B.C."/>
            <person name="Pan C."/>
            <person name="Northen T.R."/>
            <person name="Banfield J.F."/>
        </authorList>
    </citation>
    <scope>NUCLEOTIDE SEQUENCE [LARGE SCALE GENOMIC DNA]</scope>
    <source>
        <strain evidence="3">NP_3</strain>
    </source>
</reference>
<gene>
    <name evidence="3" type="ORF">E6H00_04490</name>
</gene>
<proteinExistence type="predicted"/>
<feature type="transmembrane region" description="Helical" evidence="2">
    <location>
        <begin position="20"/>
        <end position="40"/>
    </location>
</feature>
<dbReference type="EMBL" id="VBAK01000100">
    <property type="protein sequence ID" value="TMI91250.1"/>
    <property type="molecule type" value="Genomic_DNA"/>
</dbReference>
<accession>A0A537K678</accession>
<keyword evidence="2" id="KW-1133">Transmembrane helix</keyword>
<comment type="caution">
    <text evidence="3">The sequence shown here is derived from an EMBL/GenBank/DDBJ whole genome shotgun (WGS) entry which is preliminary data.</text>
</comment>
<feature type="region of interest" description="Disordered" evidence="1">
    <location>
        <begin position="73"/>
        <end position="93"/>
    </location>
</feature>
<keyword evidence="2" id="KW-0472">Membrane</keyword>
<protein>
    <recommendedName>
        <fullName evidence="5">Pilus assembly protein</fullName>
    </recommendedName>
</protein>
<dbReference type="Proteomes" id="UP000318509">
    <property type="component" value="Unassembled WGS sequence"/>
</dbReference>
<evidence type="ECO:0000313" key="4">
    <source>
        <dbReference type="Proteomes" id="UP000318509"/>
    </source>
</evidence>
<evidence type="ECO:0008006" key="5">
    <source>
        <dbReference type="Google" id="ProtNLM"/>
    </source>
</evidence>